<dbReference type="STRING" id="571438.SAMN05192586_101125"/>
<evidence type="ECO:0000256" key="1">
    <source>
        <dbReference type="ARBA" id="ARBA00004651"/>
    </source>
</evidence>
<feature type="transmembrane region" description="Helical" evidence="6">
    <location>
        <begin position="6"/>
        <end position="25"/>
    </location>
</feature>
<dbReference type="AlphaFoldDB" id="A0A1G7I212"/>
<proteinExistence type="predicted"/>
<dbReference type="GO" id="GO:0055091">
    <property type="term" value="P:phospholipid homeostasis"/>
    <property type="evidence" value="ECO:0007669"/>
    <property type="project" value="TreeGrafter"/>
</dbReference>
<keyword evidence="8" id="KW-1185">Reference proteome</keyword>
<evidence type="ECO:0000256" key="5">
    <source>
        <dbReference type="ARBA" id="ARBA00023136"/>
    </source>
</evidence>
<feature type="transmembrane region" description="Helical" evidence="6">
    <location>
        <begin position="485"/>
        <end position="507"/>
    </location>
</feature>
<accession>A0A1G7I212</accession>
<comment type="subcellular location">
    <subcellularLocation>
        <location evidence="1">Cell membrane</location>
        <topology evidence="1">Multi-pass membrane protein</topology>
    </subcellularLocation>
</comment>
<keyword evidence="5 6" id="KW-0472">Membrane</keyword>
<reference evidence="8" key="1">
    <citation type="submission" date="2016-10" db="EMBL/GenBank/DDBJ databases">
        <authorList>
            <person name="Varghese N."/>
            <person name="Submissions S."/>
        </authorList>
    </citation>
    <scope>NUCLEOTIDE SEQUENCE [LARGE SCALE GENOMIC DNA]</scope>
    <source>
        <strain evidence="8">KHC7</strain>
    </source>
</reference>
<feature type="transmembrane region" description="Helical" evidence="6">
    <location>
        <begin position="204"/>
        <end position="225"/>
    </location>
</feature>
<dbReference type="PANTHER" id="PTHR34697">
    <property type="entry name" value="PHOSPHATIDYLGLYCEROL LYSYLTRANSFERASE"/>
    <property type="match status" value="1"/>
</dbReference>
<feature type="transmembrane region" description="Helical" evidence="6">
    <location>
        <begin position="165"/>
        <end position="184"/>
    </location>
</feature>
<evidence type="ECO:0008006" key="9">
    <source>
        <dbReference type="Google" id="ProtNLM"/>
    </source>
</evidence>
<feature type="transmembrane region" description="Helical" evidence="6">
    <location>
        <begin position="392"/>
        <end position="424"/>
    </location>
</feature>
<dbReference type="PANTHER" id="PTHR34697:SF2">
    <property type="entry name" value="PHOSPHATIDYLGLYCEROL LYSYLTRANSFERASE"/>
    <property type="match status" value="1"/>
</dbReference>
<dbReference type="OrthoDB" id="145485at2"/>
<name>A0A1G7I212_9BACT</name>
<keyword evidence="3 6" id="KW-0812">Transmembrane</keyword>
<keyword evidence="4 6" id="KW-1133">Transmembrane helix</keyword>
<dbReference type="GO" id="GO:0016755">
    <property type="term" value="F:aminoacyltransferase activity"/>
    <property type="evidence" value="ECO:0007669"/>
    <property type="project" value="TreeGrafter"/>
</dbReference>
<evidence type="ECO:0000313" key="7">
    <source>
        <dbReference type="EMBL" id="SDF06780.1"/>
    </source>
</evidence>
<feature type="transmembrane region" description="Helical" evidence="6">
    <location>
        <begin position="275"/>
        <end position="301"/>
    </location>
</feature>
<feature type="transmembrane region" description="Helical" evidence="6">
    <location>
        <begin position="237"/>
        <end position="263"/>
    </location>
</feature>
<evidence type="ECO:0000256" key="3">
    <source>
        <dbReference type="ARBA" id="ARBA00022692"/>
    </source>
</evidence>
<dbReference type="EMBL" id="FNBX01000001">
    <property type="protein sequence ID" value="SDF06780.1"/>
    <property type="molecule type" value="Genomic_DNA"/>
</dbReference>
<evidence type="ECO:0000313" key="8">
    <source>
        <dbReference type="Proteomes" id="UP000199355"/>
    </source>
</evidence>
<feature type="transmembrane region" description="Helical" evidence="6">
    <location>
        <begin position="355"/>
        <end position="380"/>
    </location>
</feature>
<protein>
    <recommendedName>
        <fullName evidence="9">Lysylphosphatidylglycerol synthetase family protein</fullName>
    </recommendedName>
</protein>
<feature type="transmembrane region" description="Helical" evidence="6">
    <location>
        <begin position="324"/>
        <end position="343"/>
    </location>
</feature>
<gene>
    <name evidence="7" type="ORF">SAMN05192586_101125</name>
</gene>
<dbReference type="GO" id="GO:0005886">
    <property type="term" value="C:plasma membrane"/>
    <property type="evidence" value="ECO:0007669"/>
    <property type="project" value="UniProtKB-SubCell"/>
</dbReference>
<evidence type="ECO:0000256" key="2">
    <source>
        <dbReference type="ARBA" id="ARBA00022475"/>
    </source>
</evidence>
<evidence type="ECO:0000256" key="6">
    <source>
        <dbReference type="SAM" id="Phobius"/>
    </source>
</evidence>
<sequence>MKKYLRYLGPVLVTAIFLLAVYLLYHKLKSYSMAEIRASINQISTARIGASLLLMAVNYIILVGYDWLALKAIHKTLPLPRVALVSFVGQAVSYNFGALLGGTSVRFRFYSAWGFSLAEIVRLVLMLAVTFWVGVLGLCGVIFMLAPPVIPGELLAKMPLQDIRILGVGLTLIACSYLVLCCVVRKPVHIFGKEFVFPAPRIAFAQALVAWVDIIAAAACMYVLLPGQMGISFLDFLPSYLLAQVAVVLTHIPGGVGVFELVILHLTHTAHEQAVFAAVLLFRLIYFILPLLAAALLLAVYEVRQRRNMLREAGRWLSVLSHSISAYMVFAAGAILLTSALLPPGRHILHMLRELIPYQVVAVGHFITAVSGGALLFVSYGLERRQARAFRLAALFLGLGAAGSLLNGFSWITALMVGVVLLTVCLARRRFYRSSFFWEEPIPPFWLAGALGALGLAAAVAWALYHPSLNKAAQWGFDRPHMAAQTLYAFGGVAIGLVASWLWRVTLRQRKRRKDRRR</sequence>
<dbReference type="Proteomes" id="UP000199355">
    <property type="component" value="Unassembled WGS sequence"/>
</dbReference>
<feature type="transmembrane region" description="Helical" evidence="6">
    <location>
        <begin position="46"/>
        <end position="70"/>
    </location>
</feature>
<organism evidence="7 8">
    <name type="scientific">Desulfovibrio legallii</name>
    <dbReference type="NCBI Taxonomy" id="571438"/>
    <lineage>
        <taxon>Bacteria</taxon>
        <taxon>Pseudomonadati</taxon>
        <taxon>Thermodesulfobacteriota</taxon>
        <taxon>Desulfovibrionia</taxon>
        <taxon>Desulfovibrionales</taxon>
        <taxon>Desulfovibrionaceae</taxon>
        <taxon>Desulfovibrio</taxon>
    </lineage>
</organism>
<dbReference type="InterPro" id="IPR051211">
    <property type="entry name" value="PG_lysyltransferase"/>
</dbReference>
<feature type="transmembrane region" description="Helical" evidence="6">
    <location>
        <begin position="445"/>
        <end position="465"/>
    </location>
</feature>
<evidence type="ECO:0000256" key="4">
    <source>
        <dbReference type="ARBA" id="ARBA00022989"/>
    </source>
</evidence>
<keyword evidence="2" id="KW-1003">Cell membrane</keyword>
<feature type="transmembrane region" description="Helical" evidence="6">
    <location>
        <begin position="123"/>
        <end position="145"/>
    </location>
</feature>
<feature type="transmembrane region" description="Helical" evidence="6">
    <location>
        <begin position="82"/>
        <end position="102"/>
    </location>
</feature>
<dbReference type="RefSeq" id="WP_092152394.1">
    <property type="nucleotide sequence ID" value="NZ_FNBX01000001.1"/>
</dbReference>